<evidence type="ECO:0000256" key="5">
    <source>
        <dbReference type="ARBA" id="ARBA00023004"/>
    </source>
</evidence>
<evidence type="ECO:0000256" key="4">
    <source>
        <dbReference type="ARBA" id="ARBA00022723"/>
    </source>
</evidence>
<dbReference type="AlphaFoldDB" id="A0AAJ0BIZ7"/>
<keyword evidence="5 6" id="KW-0408">Iron</keyword>
<evidence type="ECO:0000256" key="1">
    <source>
        <dbReference type="ARBA" id="ARBA00001971"/>
    </source>
</evidence>
<evidence type="ECO:0000256" key="3">
    <source>
        <dbReference type="ARBA" id="ARBA00022617"/>
    </source>
</evidence>
<keyword evidence="8" id="KW-0812">Transmembrane</keyword>
<keyword evidence="10" id="KW-1185">Reference proteome</keyword>
<dbReference type="PANTHER" id="PTHR24305">
    <property type="entry name" value="CYTOCHROME P450"/>
    <property type="match status" value="1"/>
</dbReference>
<proteinExistence type="inferred from homology"/>
<evidence type="ECO:0000313" key="9">
    <source>
        <dbReference type="EMBL" id="KAK1758058.1"/>
    </source>
</evidence>
<protein>
    <submittedName>
        <fullName evidence="9">Cytochrome P450</fullName>
    </submittedName>
</protein>
<organism evidence="9 10">
    <name type="scientific">Echria macrotheca</name>
    <dbReference type="NCBI Taxonomy" id="438768"/>
    <lineage>
        <taxon>Eukaryota</taxon>
        <taxon>Fungi</taxon>
        <taxon>Dikarya</taxon>
        <taxon>Ascomycota</taxon>
        <taxon>Pezizomycotina</taxon>
        <taxon>Sordariomycetes</taxon>
        <taxon>Sordariomycetidae</taxon>
        <taxon>Sordariales</taxon>
        <taxon>Schizotheciaceae</taxon>
        <taxon>Echria</taxon>
    </lineage>
</organism>
<dbReference type="Pfam" id="PF00067">
    <property type="entry name" value="p450"/>
    <property type="match status" value="2"/>
</dbReference>
<dbReference type="InterPro" id="IPR001128">
    <property type="entry name" value="Cyt_P450"/>
</dbReference>
<reference evidence="9" key="1">
    <citation type="submission" date="2023-06" db="EMBL/GenBank/DDBJ databases">
        <title>Genome-scale phylogeny and comparative genomics of the fungal order Sordariales.</title>
        <authorList>
            <consortium name="Lawrence Berkeley National Laboratory"/>
            <person name="Hensen N."/>
            <person name="Bonometti L."/>
            <person name="Westerberg I."/>
            <person name="Brannstrom I.O."/>
            <person name="Guillou S."/>
            <person name="Cros-Aarteil S."/>
            <person name="Calhoun S."/>
            <person name="Haridas S."/>
            <person name="Kuo A."/>
            <person name="Mondo S."/>
            <person name="Pangilinan J."/>
            <person name="Riley R."/>
            <person name="Labutti K."/>
            <person name="Andreopoulos B."/>
            <person name="Lipzen A."/>
            <person name="Chen C."/>
            <person name="Yanf M."/>
            <person name="Daum C."/>
            <person name="Ng V."/>
            <person name="Clum A."/>
            <person name="Steindorff A."/>
            <person name="Ohm R."/>
            <person name="Martin F."/>
            <person name="Silar P."/>
            <person name="Natvig D."/>
            <person name="Lalanne C."/>
            <person name="Gautier V."/>
            <person name="Ament-Velasquez S.L."/>
            <person name="Kruys A."/>
            <person name="Hutchinson M.I."/>
            <person name="Powell A.J."/>
            <person name="Barry K."/>
            <person name="Miller A.N."/>
            <person name="Grigoriev I.V."/>
            <person name="Debuchy R."/>
            <person name="Gladieux P."/>
            <person name="Thoren M.H."/>
            <person name="Johannesson H."/>
        </authorList>
    </citation>
    <scope>NUCLEOTIDE SEQUENCE</scope>
    <source>
        <strain evidence="9">PSN4</strain>
    </source>
</reference>
<keyword evidence="4 6" id="KW-0479">Metal-binding</keyword>
<evidence type="ECO:0000256" key="6">
    <source>
        <dbReference type="RuleBase" id="RU000461"/>
    </source>
</evidence>
<sequence length="605" mass="68037">MSYVLGHPVSCLKVCSTTCGCGATRAVFTAFGFLVVTSLLLLLRWAALPRPIPGIPYNRESARRIMGDIPDMKKAKGIRLWYQAQLARHNSPIVQVFNRPLRGPLLLVADAREAQDVLMRRTREFDKSTMTSDSFKCLVGDSHISMKSADHRYKHNKELLRDLMSPAFLNEVSAPEIHRKMTLLLDLWTTKARKADLRPFAADKDLHVAALDIIMAATFDFPQSHTSLAKQVAHIQKHRPADGSIDPQGEPFLFSHADLDPELEAWVYLTQSFSVPFQSPFPYLSHWLYLQTPRSRRALQLRRAVTERNIEQSIKRLEDPSCKKKLRCAVDQILLREQAYAKKHGIQPNFFKGEIFDELFGYILGGHDTVATVLAWWVKLMGRFQPCQSRLRADLYAAHAAARAEGRLPTAREITAAHVPYLEAVIEETLRYTHIVPGVIRQATCDTHILGHAIPRGTHVFFITSAAGFKEPAFAVREDQRAETARRAGGASGRCGEWDPADIGEFAPRRWLRSVPDDDDDDDGSGSGSREVFDPRAGPQLAFGAGPRGCFGRKLAYLELRIAITMLLWRFEFLELPSAQNSFGIVDAFALLPENCFVKLRVLDL</sequence>
<dbReference type="SUPFAM" id="SSF48264">
    <property type="entry name" value="Cytochrome P450"/>
    <property type="match status" value="1"/>
</dbReference>
<accession>A0AAJ0BIZ7</accession>
<dbReference type="InterPro" id="IPR050121">
    <property type="entry name" value="Cytochrome_P450_monoxygenase"/>
</dbReference>
<dbReference type="GO" id="GO:0016705">
    <property type="term" value="F:oxidoreductase activity, acting on paired donors, with incorporation or reduction of molecular oxygen"/>
    <property type="evidence" value="ECO:0007669"/>
    <property type="project" value="InterPro"/>
</dbReference>
<keyword evidence="6" id="KW-0503">Monooxygenase</keyword>
<keyword evidence="8" id="KW-0472">Membrane</keyword>
<comment type="similarity">
    <text evidence="2 6">Belongs to the cytochrome P450 family.</text>
</comment>
<feature type="region of interest" description="Disordered" evidence="7">
    <location>
        <begin position="513"/>
        <end position="540"/>
    </location>
</feature>
<keyword evidence="6" id="KW-0560">Oxidoreductase</keyword>
<evidence type="ECO:0000256" key="8">
    <source>
        <dbReference type="SAM" id="Phobius"/>
    </source>
</evidence>
<keyword evidence="3 6" id="KW-0349">Heme</keyword>
<comment type="cofactor">
    <cofactor evidence="1">
        <name>heme</name>
        <dbReference type="ChEBI" id="CHEBI:30413"/>
    </cofactor>
</comment>
<dbReference type="GO" id="GO:0005506">
    <property type="term" value="F:iron ion binding"/>
    <property type="evidence" value="ECO:0007669"/>
    <property type="project" value="InterPro"/>
</dbReference>
<dbReference type="InterPro" id="IPR036396">
    <property type="entry name" value="Cyt_P450_sf"/>
</dbReference>
<comment type="caution">
    <text evidence="9">The sequence shown here is derived from an EMBL/GenBank/DDBJ whole genome shotgun (WGS) entry which is preliminary data.</text>
</comment>
<keyword evidence="8" id="KW-1133">Transmembrane helix</keyword>
<dbReference type="GO" id="GO:0020037">
    <property type="term" value="F:heme binding"/>
    <property type="evidence" value="ECO:0007669"/>
    <property type="project" value="InterPro"/>
</dbReference>
<dbReference type="Gene3D" id="1.10.630.10">
    <property type="entry name" value="Cytochrome P450"/>
    <property type="match status" value="1"/>
</dbReference>
<dbReference type="Proteomes" id="UP001239445">
    <property type="component" value="Unassembled WGS sequence"/>
</dbReference>
<name>A0AAJ0BIZ7_9PEZI</name>
<feature type="transmembrane region" description="Helical" evidence="8">
    <location>
        <begin position="26"/>
        <end position="47"/>
    </location>
</feature>
<dbReference type="GO" id="GO:0004497">
    <property type="term" value="F:monooxygenase activity"/>
    <property type="evidence" value="ECO:0007669"/>
    <property type="project" value="UniProtKB-KW"/>
</dbReference>
<dbReference type="PANTHER" id="PTHR24305:SF232">
    <property type="entry name" value="P450, PUTATIVE (EUROFUNG)-RELATED"/>
    <property type="match status" value="1"/>
</dbReference>
<dbReference type="PROSITE" id="PS00086">
    <property type="entry name" value="CYTOCHROME_P450"/>
    <property type="match status" value="1"/>
</dbReference>
<dbReference type="InterPro" id="IPR017972">
    <property type="entry name" value="Cyt_P450_CS"/>
</dbReference>
<gene>
    <name evidence="9" type="ORF">QBC47DRAFT_440493</name>
</gene>
<dbReference type="EMBL" id="MU839829">
    <property type="protein sequence ID" value="KAK1758058.1"/>
    <property type="molecule type" value="Genomic_DNA"/>
</dbReference>
<evidence type="ECO:0000313" key="10">
    <source>
        <dbReference type="Proteomes" id="UP001239445"/>
    </source>
</evidence>
<dbReference type="PRINTS" id="PR00385">
    <property type="entry name" value="P450"/>
</dbReference>
<evidence type="ECO:0000256" key="2">
    <source>
        <dbReference type="ARBA" id="ARBA00010617"/>
    </source>
</evidence>
<evidence type="ECO:0000256" key="7">
    <source>
        <dbReference type="SAM" id="MobiDB-lite"/>
    </source>
</evidence>